<dbReference type="Gene3D" id="2.60.120.260">
    <property type="entry name" value="Galactose-binding domain-like"/>
    <property type="match status" value="1"/>
</dbReference>
<organism evidence="13 14">
    <name type="scientific">Bacteroides finegoldii</name>
    <dbReference type="NCBI Taxonomy" id="338188"/>
    <lineage>
        <taxon>Bacteria</taxon>
        <taxon>Pseudomonadati</taxon>
        <taxon>Bacteroidota</taxon>
        <taxon>Bacteroidia</taxon>
        <taxon>Bacteroidales</taxon>
        <taxon>Bacteroidaceae</taxon>
        <taxon>Bacteroides</taxon>
    </lineage>
</organism>
<comment type="catalytic activity">
    <reaction evidence="1 10">
        <text>Hydrolysis of terminal non-reducing beta-D-galactose residues in beta-D-galactosides.</text>
        <dbReference type="EC" id="3.2.1.23"/>
    </reaction>
</comment>
<dbReference type="Pfam" id="PF16353">
    <property type="entry name" value="LacZ_4"/>
    <property type="match status" value="1"/>
</dbReference>
<dbReference type="InterPro" id="IPR023230">
    <property type="entry name" value="Glyco_hydro_2_CS"/>
</dbReference>
<dbReference type="InterPro" id="IPR004199">
    <property type="entry name" value="B-gal_small/dom_5"/>
</dbReference>
<dbReference type="SMART" id="SM01038">
    <property type="entry name" value="Bgal_small_N"/>
    <property type="match status" value="1"/>
</dbReference>
<dbReference type="GO" id="GO:0005990">
    <property type="term" value="P:lactose catabolic process"/>
    <property type="evidence" value="ECO:0007669"/>
    <property type="project" value="TreeGrafter"/>
</dbReference>
<dbReference type="InterPro" id="IPR011013">
    <property type="entry name" value="Gal_mutarotase_sf_dom"/>
</dbReference>
<dbReference type="InterPro" id="IPR006104">
    <property type="entry name" value="Glyco_hydro_2_N"/>
</dbReference>
<evidence type="ECO:0000256" key="11">
    <source>
        <dbReference type="SAM" id="SignalP"/>
    </source>
</evidence>
<dbReference type="InterPro" id="IPR032312">
    <property type="entry name" value="LacZ_4"/>
</dbReference>
<dbReference type="InterPro" id="IPR050347">
    <property type="entry name" value="Bact_Beta-galactosidase"/>
</dbReference>
<dbReference type="PROSITE" id="PS00608">
    <property type="entry name" value="GLYCOSYL_HYDROL_F2_2"/>
    <property type="match status" value="1"/>
</dbReference>
<dbReference type="RefSeq" id="WP_055278552.1">
    <property type="nucleotide sequence ID" value="NZ_CABIXA010000004.1"/>
</dbReference>
<gene>
    <name evidence="13" type="primary">lacZ_4</name>
    <name evidence="13" type="ORF">ERS852397_00879</name>
</gene>
<dbReference type="PROSITE" id="PS50231">
    <property type="entry name" value="RICIN_B_LECTIN"/>
    <property type="match status" value="1"/>
</dbReference>
<dbReference type="SUPFAM" id="SSF49785">
    <property type="entry name" value="Galactose-binding domain-like"/>
    <property type="match status" value="1"/>
</dbReference>
<evidence type="ECO:0000256" key="6">
    <source>
        <dbReference type="ARBA" id="ARBA00022801"/>
    </source>
</evidence>
<dbReference type="PANTHER" id="PTHR46323:SF2">
    <property type="entry name" value="BETA-GALACTOSIDASE"/>
    <property type="match status" value="1"/>
</dbReference>
<keyword evidence="6 10" id="KW-0378">Hydrolase</keyword>
<dbReference type="Pfam" id="PF02929">
    <property type="entry name" value="Bgal_small_N"/>
    <property type="match status" value="1"/>
</dbReference>
<evidence type="ECO:0000259" key="12">
    <source>
        <dbReference type="SMART" id="SM01038"/>
    </source>
</evidence>
<comment type="similarity">
    <text evidence="3 10">Belongs to the glycosyl hydrolase 2 family.</text>
</comment>
<dbReference type="SUPFAM" id="SSF50370">
    <property type="entry name" value="Ricin B-like lectins"/>
    <property type="match status" value="1"/>
</dbReference>
<reference evidence="13 14" key="1">
    <citation type="submission" date="2015-09" db="EMBL/GenBank/DDBJ databases">
        <authorList>
            <consortium name="Pathogen Informatics"/>
        </authorList>
    </citation>
    <scope>NUCLEOTIDE SEQUENCE [LARGE SCALE GENOMIC DNA]</scope>
    <source>
        <strain evidence="13 14">2789STDY5608840</strain>
    </source>
</reference>
<dbReference type="InterPro" id="IPR023232">
    <property type="entry name" value="Glyco_hydro_2_AS"/>
</dbReference>
<evidence type="ECO:0000256" key="7">
    <source>
        <dbReference type="ARBA" id="ARBA00022837"/>
    </source>
</evidence>
<dbReference type="Pfam" id="PF02836">
    <property type="entry name" value="Glyco_hydro_2_C"/>
    <property type="match status" value="1"/>
</dbReference>
<dbReference type="Gene3D" id="2.60.40.10">
    <property type="entry name" value="Immunoglobulins"/>
    <property type="match status" value="2"/>
</dbReference>
<dbReference type="CDD" id="cd00161">
    <property type="entry name" value="beta-trefoil_Ricin-like"/>
    <property type="match status" value="1"/>
</dbReference>
<proteinExistence type="inferred from homology"/>
<dbReference type="SUPFAM" id="SSF51445">
    <property type="entry name" value="(Trans)glycosidases"/>
    <property type="match status" value="1"/>
</dbReference>
<dbReference type="InterPro" id="IPR006103">
    <property type="entry name" value="Glyco_hydro_2_cat"/>
</dbReference>
<comment type="subunit">
    <text evidence="4">Monomer.</text>
</comment>
<dbReference type="GO" id="GO:0030246">
    <property type="term" value="F:carbohydrate binding"/>
    <property type="evidence" value="ECO:0007669"/>
    <property type="project" value="InterPro"/>
</dbReference>
<feature type="domain" description="Beta galactosidase small chain/" evidence="12">
    <location>
        <begin position="919"/>
        <end position="1190"/>
    </location>
</feature>
<dbReference type="Gene3D" id="2.70.98.10">
    <property type="match status" value="1"/>
</dbReference>
<sequence length="1193" mass="137045">MNNRKNKFIFALFLFSLLGTTLSAQEIKDNVLYKIVSPSGLVLDNRLNTDNSSNVYLAADAKESKGQYWRLMRYKDLYVIYNPFVNKSFDIGTSRAIEEPIGVWDVSRANGNQQWVLTPKGKDRYEIKHNNAQLLLSFKPADKAGSKVYTLPASETDGVWRLKPTSEKLPPENVHGKAEWENEQIFAVNKEEGHNTFVPFSSVESLKKSESFNQPWATPASDLYYSLNGTWKFHWVKQPSERPVNFYKTDYDMSSWKEIPVPANMEMQGYGTPIYTNITYPFKNYPAMIVPQKGYTNEKEPNPVGSYRRDFTVPANWDGKEIFLHFNGVYSGFYVWINGKKVGYSQGSNNDAEFNITKYLRPGNNTIAVEVYRWTDGSYLEDQDMFRLSGIYRDVYLYATPKVHVRDFHLQSLFESNDYRTAGFKVDAIVANYDSKQAKGHTIEVTLIDPSGNSIGTMTEPVQSLKGKKEQKYTLQTKVEKPLLWTSETPHLYNVLVVLKNERGEVIEAMSSKFGFRHIEIKNKRVYINNRQVFFKGVNRHEMLPRTGKVLSTESMIQDILMMKQFNVNTLRTSHYPNDPRMYALCDYYGLYVMDEADVENHGNHTLSERESWRPAFIDRLVRMIQRDKNHPSIIFWSLGNEGGAGENFMAMYEVAKKLEPTRPVHYEGQNAAADIDSHMYPSIANMSRFDQQESDKPYFLCEYAHSMGNAPGNIAEYWDYIENKSQRMIGACVWDWVDQGLNKIGEPDHHYYYGGDFGDRPTDFDFCCNGLTTPDRRVTPKLIELKKIYQYIKFRLLAVESGSVEIRNGYYFTDLNKFRLNWQILKDGRTVENGTIESIDLAPGEKTTISIPYRTSRDSGSEYFLNLSIELKEATIALPARHEVASEQFALSSRPGMKNLDTASLGQLSVKEENNQLRISGADFSVTFDKNTALMTSLKYGSKELVYGNSTLVPNWYRSINNDRYTDQNYYETSCSSPLFSYQKSADGKSVVVLTDRKAVVQSPTPVTIDYLVRYTIYSNGVVDVDATFTKPENAEIVRRLGLQMVIPQEFDQVKWYGRGPHENYMDRKHSAYFGQYASDVKGMEEYYVRSQSMGNRDDVRWVSFTNKAQQGLKITSRNNLNFSALHFHDKDIWGAGHGFKLDQIRKPEVYVNLDCIQQGLGNASCGPLPLDEYMIPVNQPLSYSFRLEMIK</sequence>
<feature type="chain" id="PRO_5008017292" description="Beta-galactosidase" evidence="11">
    <location>
        <begin position="25"/>
        <end position="1193"/>
    </location>
</feature>
<dbReference type="InterPro" id="IPR006101">
    <property type="entry name" value="Glyco_hydro_2"/>
</dbReference>
<comment type="cofactor">
    <cofactor evidence="2">
        <name>Ca(2+)</name>
        <dbReference type="ChEBI" id="CHEBI:29108"/>
    </cofactor>
</comment>
<dbReference type="InterPro" id="IPR017853">
    <property type="entry name" value="GH"/>
</dbReference>
<evidence type="ECO:0000256" key="4">
    <source>
        <dbReference type="ARBA" id="ARBA00011245"/>
    </source>
</evidence>
<feature type="signal peptide" evidence="11">
    <location>
        <begin position="1"/>
        <end position="24"/>
    </location>
</feature>
<evidence type="ECO:0000256" key="8">
    <source>
        <dbReference type="ARBA" id="ARBA00023295"/>
    </source>
</evidence>
<evidence type="ECO:0000313" key="13">
    <source>
        <dbReference type="EMBL" id="CUN82102.1"/>
    </source>
</evidence>
<dbReference type="SUPFAM" id="SSF49303">
    <property type="entry name" value="beta-Galactosidase/glucuronidase domain"/>
    <property type="match status" value="2"/>
</dbReference>
<dbReference type="EMBL" id="CYZH01000004">
    <property type="protein sequence ID" value="CUN82102.1"/>
    <property type="molecule type" value="Genomic_DNA"/>
</dbReference>
<protein>
    <recommendedName>
        <fullName evidence="5 10">Beta-galactosidase</fullName>
        <ecNumber evidence="5 10">3.2.1.23</ecNumber>
    </recommendedName>
    <alternativeName>
        <fullName evidence="9 10">Lactase</fullName>
    </alternativeName>
</protein>
<dbReference type="InterPro" id="IPR013783">
    <property type="entry name" value="Ig-like_fold"/>
</dbReference>
<dbReference type="InterPro" id="IPR008979">
    <property type="entry name" value="Galactose-bd-like_sf"/>
</dbReference>
<evidence type="ECO:0000313" key="14">
    <source>
        <dbReference type="Proteomes" id="UP000095517"/>
    </source>
</evidence>
<evidence type="ECO:0000256" key="5">
    <source>
        <dbReference type="ARBA" id="ARBA00012756"/>
    </source>
</evidence>
<dbReference type="PROSITE" id="PS00719">
    <property type="entry name" value="GLYCOSYL_HYDROL_F2_1"/>
    <property type="match status" value="1"/>
</dbReference>
<dbReference type="Gene3D" id="2.80.10.50">
    <property type="match status" value="1"/>
</dbReference>
<name>A0A174A0C0_9BACE</name>
<keyword evidence="8 10" id="KW-0326">Glycosidase</keyword>
<dbReference type="AlphaFoldDB" id="A0A174A0C0"/>
<dbReference type="InterPro" id="IPR006102">
    <property type="entry name" value="Ig-like_GH2"/>
</dbReference>
<dbReference type="SUPFAM" id="SSF74650">
    <property type="entry name" value="Galactose mutarotase-like"/>
    <property type="match status" value="1"/>
</dbReference>
<dbReference type="STRING" id="338188.ERS852397_00879"/>
<dbReference type="InterPro" id="IPR036156">
    <property type="entry name" value="Beta-gal/glucu_dom_sf"/>
</dbReference>
<dbReference type="Pfam" id="PF00703">
    <property type="entry name" value="Glyco_hydro_2"/>
    <property type="match status" value="1"/>
</dbReference>
<dbReference type="Gene3D" id="3.20.20.80">
    <property type="entry name" value="Glycosidases"/>
    <property type="match status" value="1"/>
</dbReference>
<dbReference type="PANTHER" id="PTHR46323">
    <property type="entry name" value="BETA-GALACTOSIDASE"/>
    <property type="match status" value="1"/>
</dbReference>
<dbReference type="GO" id="GO:0004565">
    <property type="term" value="F:beta-galactosidase activity"/>
    <property type="evidence" value="ECO:0007669"/>
    <property type="project" value="UniProtKB-EC"/>
</dbReference>
<evidence type="ECO:0000256" key="9">
    <source>
        <dbReference type="ARBA" id="ARBA00032230"/>
    </source>
</evidence>
<keyword evidence="7" id="KW-0106">Calcium</keyword>
<dbReference type="Proteomes" id="UP000095517">
    <property type="component" value="Unassembled WGS sequence"/>
</dbReference>
<dbReference type="InterPro" id="IPR035992">
    <property type="entry name" value="Ricin_B-like_lectins"/>
</dbReference>
<dbReference type="GO" id="GO:0009341">
    <property type="term" value="C:beta-galactosidase complex"/>
    <property type="evidence" value="ECO:0007669"/>
    <property type="project" value="InterPro"/>
</dbReference>
<evidence type="ECO:0000256" key="2">
    <source>
        <dbReference type="ARBA" id="ARBA00001913"/>
    </source>
</evidence>
<keyword evidence="11" id="KW-0732">Signal</keyword>
<accession>A0A174A0C0</accession>
<dbReference type="PRINTS" id="PR00132">
    <property type="entry name" value="GLHYDRLASE2"/>
</dbReference>
<evidence type="ECO:0000256" key="10">
    <source>
        <dbReference type="RuleBase" id="RU361154"/>
    </source>
</evidence>
<dbReference type="InterPro" id="IPR014718">
    <property type="entry name" value="GH-type_carb-bd"/>
</dbReference>
<dbReference type="Pfam" id="PF02837">
    <property type="entry name" value="Glyco_hydro_2_N"/>
    <property type="match status" value="1"/>
</dbReference>
<evidence type="ECO:0000256" key="3">
    <source>
        <dbReference type="ARBA" id="ARBA00007401"/>
    </source>
</evidence>
<dbReference type="EC" id="3.2.1.23" evidence="5 10"/>
<evidence type="ECO:0000256" key="1">
    <source>
        <dbReference type="ARBA" id="ARBA00001412"/>
    </source>
</evidence>